<keyword evidence="1 4" id="KW-0812">Transmembrane</keyword>
<comment type="subcellular location">
    <subcellularLocation>
        <location evidence="4">Membrane</location>
        <topology evidence="4">Multi-pass membrane protein</topology>
    </subcellularLocation>
</comment>
<keyword evidence="4" id="KW-0813">Transport</keyword>
<keyword evidence="4" id="KW-0406">Ion transport</keyword>
<keyword evidence="2 4" id="KW-1133">Transmembrane helix</keyword>
<keyword evidence="6" id="KW-1185">Reference proteome</keyword>
<dbReference type="EMBL" id="WVTA01000013">
    <property type="protein sequence ID" value="KAK3202733.1"/>
    <property type="molecule type" value="Genomic_DNA"/>
</dbReference>
<feature type="transmembrane region" description="Helical" evidence="4">
    <location>
        <begin position="27"/>
        <end position="46"/>
    </location>
</feature>
<evidence type="ECO:0000256" key="1">
    <source>
        <dbReference type="ARBA" id="ARBA00022692"/>
    </source>
</evidence>
<dbReference type="Proteomes" id="UP001280581">
    <property type="component" value="Unassembled WGS sequence"/>
</dbReference>
<dbReference type="InterPro" id="IPR007274">
    <property type="entry name" value="Cop_transporter"/>
</dbReference>
<evidence type="ECO:0000256" key="4">
    <source>
        <dbReference type="RuleBase" id="RU367022"/>
    </source>
</evidence>
<accession>A0AAN6RG44</accession>
<keyword evidence="4" id="KW-0186">Copper</keyword>
<name>A0AAN6RG44_9PLEO</name>
<evidence type="ECO:0000313" key="6">
    <source>
        <dbReference type="Proteomes" id="UP001280581"/>
    </source>
</evidence>
<keyword evidence="3 4" id="KW-0472">Membrane</keyword>
<keyword evidence="4" id="KW-0187">Copper transport</keyword>
<dbReference type="GO" id="GO:0005375">
    <property type="term" value="F:copper ion transmembrane transporter activity"/>
    <property type="evidence" value="ECO:0007669"/>
    <property type="project" value="UniProtKB-UniRule"/>
</dbReference>
<reference evidence="5 6" key="1">
    <citation type="submission" date="2021-02" db="EMBL/GenBank/DDBJ databases">
        <title>Genome assembly of Pseudopithomyces chartarum.</title>
        <authorList>
            <person name="Jauregui R."/>
            <person name="Singh J."/>
            <person name="Voisey C."/>
        </authorList>
    </citation>
    <scope>NUCLEOTIDE SEQUENCE [LARGE SCALE GENOMIC DNA]</scope>
    <source>
        <strain evidence="5 6">AGR01</strain>
    </source>
</reference>
<protein>
    <recommendedName>
        <fullName evidence="4">Copper transport protein</fullName>
    </recommendedName>
</protein>
<proteinExistence type="inferred from homology"/>
<dbReference type="GO" id="GO:0016020">
    <property type="term" value="C:membrane"/>
    <property type="evidence" value="ECO:0007669"/>
    <property type="project" value="UniProtKB-SubCell"/>
</dbReference>
<comment type="similarity">
    <text evidence="4">Belongs to the copper transporter (Ctr) (TC 1.A.56) family. SLC31A subfamily.</text>
</comment>
<evidence type="ECO:0000256" key="2">
    <source>
        <dbReference type="ARBA" id="ARBA00022989"/>
    </source>
</evidence>
<comment type="caution">
    <text evidence="5">The sequence shown here is derived from an EMBL/GenBank/DDBJ whole genome shotgun (WGS) entry which is preliminary data.</text>
</comment>
<organism evidence="5 6">
    <name type="scientific">Pseudopithomyces chartarum</name>
    <dbReference type="NCBI Taxonomy" id="1892770"/>
    <lineage>
        <taxon>Eukaryota</taxon>
        <taxon>Fungi</taxon>
        <taxon>Dikarya</taxon>
        <taxon>Ascomycota</taxon>
        <taxon>Pezizomycotina</taxon>
        <taxon>Dothideomycetes</taxon>
        <taxon>Pleosporomycetidae</taxon>
        <taxon>Pleosporales</taxon>
        <taxon>Massarineae</taxon>
        <taxon>Didymosphaeriaceae</taxon>
        <taxon>Pseudopithomyces</taxon>
    </lineage>
</organism>
<gene>
    <name evidence="5" type="ORF">GRF29_154g587528</name>
</gene>
<evidence type="ECO:0000313" key="5">
    <source>
        <dbReference type="EMBL" id="KAK3202733.1"/>
    </source>
</evidence>
<dbReference type="Pfam" id="PF04145">
    <property type="entry name" value="Ctr"/>
    <property type="match status" value="1"/>
</dbReference>
<dbReference type="AlphaFoldDB" id="A0AAN6RG44"/>
<sequence>MDNTDARSSSAPSFGVLTDWAIESSTHYAIAIVLFFALGLLGRFLGTVKAQLERKWNATRSNRFIRHEGHVGFQTEESEEFQPLKPETPTVADGKRLHARSFWVADEAWNMQRDGIRAMLEFVRAVIAYILAVQQVLPEDTKKNSRAIRACAIKFLRVEEPGEEGGQTMILSSVKALRKLM</sequence>
<evidence type="ECO:0000256" key="3">
    <source>
        <dbReference type="ARBA" id="ARBA00023136"/>
    </source>
</evidence>